<sequence length="141" mass="15898">MSAELSHREFLLALTADAVMQARIVPDQLHEVIIPSLPPHRCVLAEAVKRHLHADALLTEPLLRDLEILIDFMRVEIEKGIQTTWIADEHKVHGGHHERHFDTRAHSLAVAVGNPIGLYEAATEVIDYAKAERLIDDLLQE</sequence>
<comment type="caution">
    <text evidence="1">The sequence shown here is derived from an EMBL/GenBank/DDBJ whole genome shotgun (WGS) entry which is preliminary data.</text>
</comment>
<reference evidence="1 2" key="1">
    <citation type="submission" date="2024-04" db="EMBL/GenBank/DDBJ databases">
        <title>Draft genome sequence of Pseudophaeobacter arcticus NBRC 116598.</title>
        <authorList>
            <person name="Miyakawa T."/>
            <person name="Kusuya Y."/>
            <person name="Miura T."/>
        </authorList>
    </citation>
    <scope>NUCLEOTIDE SEQUENCE [LARGE SCALE GENOMIC DNA]</scope>
    <source>
        <strain evidence="1 2">SU-CL00105</strain>
    </source>
</reference>
<name>A0ABQ0AI81_9RHOB</name>
<evidence type="ECO:0000313" key="1">
    <source>
        <dbReference type="EMBL" id="GAA6195586.1"/>
    </source>
</evidence>
<dbReference type="EMBL" id="BAABWU010000002">
    <property type="protein sequence ID" value="GAA6195586.1"/>
    <property type="molecule type" value="Genomic_DNA"/>
</dbReference>
<accession>A0ABQ0AI81</accession>
<dbReference type="RefSeq" id="WP_353397580.1">
    <property type="nucleotide sequence ID" value="NZ_BAABWU010000002.1"/>
</dbReference>
<keyword evidence="2" id="KW-1185">Reference proteome</keyword>
<proteinExistence type="predicted"/>
<gene>
    <name evidence="1" type="ORF">NBRC116598_10300</name>
</gene>
<dbReference type="Proteomes" id="UP001441944">
    <property type="component" value="Unassembled WGS sequence"/>
</dbReference>
<evidence type="ECO:0000313" key="2">
    <source>
        <dbReference type="Proteomes" id="UP001441944"/>
    </source>
</evidence>
<protein>
    <submittedName>
        <fullName evidence="1">Uncharacterized protein</fullName>
    </submittedName>
</protein>
<organism evidence="1 2">
    <name type="scientific">Pseudophaeobacter arcticus</name>
    <dbReference type="NCBI Taxonomy" id="385492"/>
    <lineage>
        <taxon>Bacteria</taxon>
        <taxon>Pseudomonadati</taxon>
        <taxon>Pseudomonadota</taxon>
        <taxon>Alphaproteobacteria</taxon>
        <taxon>Rhodobacterales</taxon>
        <taxon>Paracoccaceae</taxon>
        <taxon>Pseudophaeobacter</taxon>
    </lineage>
</organism>